<comment type="cofactor">
    <cofactor evidence="12">
        <name>Mn(2+)</name>
        <dbReference type="ChEBI" id="CHEBI:29035"/>
    </cofactor>
    <text evidence="12">Binds 2 manganese ions per subunit.</text>
</comment>
<sequence length="303" mass="32529">MDAVKNTNISIIGVPLPYGADRKGVDLGPNAIRGANLHERLSSLGYAIEDLGDLRVHRTLPPPPTGEKLKYLDEIVRVNTELCSTVAAEMGKGRFPLVLGGDHSIAIGTIKGVLQHVRRLGVIWFDAHTDVNTDQTTASGNIHGMSLAAVLGYGHADLTSVGGADAKLLPENVVIIGARSIDPGERAFLKAKGIKVFTMHDIDRHGMKQVMEEAMDIVSKDTDGVHLSLDLDGMDPWDAPGVGTPVSGGMSYRESHFAMELLFERNLLVSAEFVEVNPMLDQHNKTAVAAVELIGSAFGERIL</sequence>
<reference evidence="13 14" key="1">
    <citation type="submission" date="2020-01" db="EMBL/GenBank/DDBJ databases">
        <title>Paenibacillus soybeanensis sp. nov. isolated from the nodules of soybean (Glycine max(L.) Merr).</title>
        <authorList>
            <person name="Wang H."/>
        </authorList>
    </citation>
    <scope>NUCLEOTIDE SEQUENCE [LARGE SCALE GENOMIC DNA]</scope>
    <source>
        <strain evidence="13 14">T1</strain>
    </source>
</reference>
<evidence type="ECO:0000256" key="2">
    <source>
        <dbReference type="ARBA" id="ARBA00012168"/>
    </source>
</evidence>
<dbReference type="InterPro" id="IPR023696">
    <property type="entry name" value="Ureohydrolase_dom_sf"/>
</dbReference>
<evidence type="ECO:0000256" key="12">
    <source>
        <dbReference type="RuleBase" id="RU361159"/>
    </source>
</evidence>
<evidence type="ECO:0000256" key="6">
    <source>
        <dbReference type="ARBA" id="ARBA00022801"/>
    </source>
</evidence>
<evidence type="ECO:0000313" key="13">
    <source>
        <dbReference type="EMBL" id="NBD23362.1"/>
    </source>
</evidence>
<dbReference type="EMBL" id="JAAAMV010000002">
    <property type="protein sequence ID" value="NBD23362.1"/>
    <property type="molecule type" value="Genomic_DNA"/>
</dbReference>
<dbReference type="PROSITE" id="PS01053">
    <property type="entry name" value="ARGINASE_1"/>
    <property type="match status" value="1"/>
</dbReference>
<dbReference type="SUPFAM" id="SSF52768">
    <property type="entry name" value="Arginase/deacetylase"/>
    <property type="match status" value="1"/>
</dbReference>
<comment type="catalytic activity">
    <reaction evidence="8 12">
        <text>L-arginine + H2O = urea + L-ornithine</text>
        <dbReference type="Rhea" id="RHEA:20569"/>
        <dbReference type="ChEBI" id="CHEBI:15377"/>
        <dbReference type="ChEBI" id="CHEBI:16199"/>
        <dbReference type="ChEBI" id="CHEBI:32682"/>
        <dbReference type="ChEBI" id="CHEBI:46911"/>
        <dbReference type="EC" id="3.5.3.1"/>
    </reaction>
</comment>
<evidence type="ECO:0000256" key="7">
    <source>
        <dbReference type="ARBA" id="ARBA00023211"/>
    </source>
</evidence>
<dbReference type="Gene3D" id="3.40.800.10">
    <property type="entry name" value="Ureohydrolase domain"/>
    <property type="match status" value="1"/>
</dbReference>
<evidence type="ECO:0000256" key="5">
    <source>
        <dbReference type="ARBA" id="ARBA00022723"/>
    </source>
</evidence>
<dbReference type="NCBIfam" id="TIGR01229">
    <property type="entry name" value="rocF_arginase"/>
    <property type="match status" value="1"/>
</dbReference>
<comment type="pathway">
    <text evidence="1">Nitrogen metabolism; urea cycle; L-ornithine and urea from L-arginine: step 1/1.</text>
</comment>
<dbReference type="PANTHER" id="PTHR43782:SF3">
    <property type="entry name" value="ARGINASE"/>
    <property type="match status" value="1"/>
</dbReference>
<evidence type="ECO:0000256" key="11">
    <source>
        <dbReference type="RuleBase" id="RU003684"/>
    </source>
</evidence>
<dbReference type="CDD" id="cd09989">
    <property type="entry name" value="Arginase"/>
    <property type="match status" value="1"/>
</dbReference>
<dbReference type="GO" id="GO:0004053">
    <property type="term" value="F:arginase activity"/>
    <property type="evidence" value="ECO:0007669"/>
    <property type="project" value="UniProtKB-EC"/>
</dbReference>
<dbReference type="PRINTS" id="PR00116">
    <property type="entry name" value="ARGINASE"/>
</dbReference>
<comment type="caution">
    <text evidence="13">The sequence shown here is derived from an EMBL/GenBank/DDBJ whole genome shotgun (WGS) entry which is preliminary data.</text>
</comment>
<dbReference type="InterPro" id="IPR020855">
    <property type="entry name" value="Ureohydrolase_Mn_BS"/>
</dbReference>
<dbReference type="EC" id="3.5.3.1" evidence="2 9"/>
<accession>A0ABW9XL73</accession>
<gene>
    <name evidence="13" type="primary">rocF</name>
    <name evidence="13" type="ORF">GT019_05715</name>
</gene>
<comment type="similarity">
    <text evidence="10 11">Belongs to the arginase family.</text>
</comment>
<evidence type="ECO:0000256" key="9">
    <source>
        <dbReference type="NCBIfam" id="TIGR01229"/>
    </source>
</evidence>
<proteinExistence type="inferred from homology"/>
<evidence type="ECO:0000256" key="1">
    <source>
        <dbReference type="ARBA" id="ARBA00005098"/>
    </source>
</evidence>
<evidence type="ECO:0000256" key="4">
    <source>
        <dbReference type="ARBA" id="ARBA00022503"/>
    </source>
</evidence>
<organism evidence="13 14">
    <name type="scientific">Paenibacillus glycinis</name>
    <dbReference type="NCBI Taxonomy" id="2697035"/>
    <lineage>
        <taxon>Bacteria</taxon>
        <taxon>Bacillati</taxon>
        <taxon>Bacillota</taxon>
        <taxon>Bacilli</taxon>
        <taxon>Bacillales</taxon>
        <taxon>Paenibacillaceae</taxon>
        <taxon>Paenibacillus</taxon>
    </lineage>
</organism>
<dbReference type="Proteomes" id="UP000665561">
    <property type="component" value="Unassembled WGS sequence"/>
</dbReference>
<keyword evidence="14" id="KW-1185">Reference proteome</keyword>
<evidence type="ECO:0000313" key="14">
    <source>
        <dbReference type="Proteomes" id="UP000665561"/>
    </source>
</evidence>
<dbReference type="PROSITE" id="PS51409">
    <property type="entry name" value="ARGINASE_2"/>
    <property type="match status" value="1"/>
</dbReference>
<evidence type="ECO:0000256" key="3">
    <source>
        <dbReference type="ARBA" id="ARBA00018123"/>
    </source>
</evidence>
<dbReference type="PIRSF" id="PIRSF036979">
    <property type="entry name" value="Arginase"/>
    <property type="match status" value="1"/>
</dbReference>
<dbReference type="InterPro" id="IPR006035">
    <property type="entry name" value="Ureohydrolase"/>
</dbReference>
<name>A0ABW9XL73_9BACL</name>
<keyword evidence="4 12" id="KW-0056">Arginine metabolism</keyword>
<protein>
    <recommendedName>
        <fullName evidence="3 9">Arginase</fullName>
        <ecNumber evidence="2 9">3.5.3.1</ecNumber>
    </recommendedName>
</protein>
<evidence type="ECO:0000256" key="10">
    <source>
        <dbReference type="PROSITE-ProRule" id="PRU00742"/>
    </source>
</evidence>
<dbReference type="RefSeq" id="WP_161741781.1">
    <property type="nucleotide sequence ID" value="NZ_JAAAMV010000002.1"/>
</dbReference>
<keyword evidence="6 11" id="KW-0378">Hydrolase</keyword>
<keyword evidence="7 12" id="KW-0464">Manganese</keyword>
<dbReference type="InterPro" id="IPR014033">
    <property type="entry name" value="Arginase"/>
</dbReference>
<evidence type="ECO:0000256" key="8">
    <source>
        <dbReference type="ARBA" id="ARBA00047391"/>
    </source>
</evidence>
<dbReference type="PANTHER" id="PTHR43782">
    <property type="entry name" value="ARGINASE"/>
    <property type="match status" value="1"/>
</dbReference>
<dbReference type="Pfam" id="PF00491">
    <property type="entry name" value="Arginase"/>
    <property type="match status" value="1"/>
</dbReference>
<keyword evidence="5 12" id="KW-0479">Metal-binding</keyword>